<dbReference type="AlphaFoldDB" id="A0A3N9TZM6"/>
<gene>
    <name evidence="1" type="ORF">EES38_14705</name>
</gene>
<name>A0A3N9TZM6_9VIBR</name>
<protein>
    <submittedName>
        <fullName evidence="1">DUF3301 domain-containing protein</fullName>
    </submittedName>
</protein>
<evidence type="ECO:0000313" key="1">
    <source>
        <dbReference type="EMBL" id="RQW62422.1"/>
    </source>
</evidence>
<keyword evidence="2" id="KW-1185">Reference proteome</keyword>
<dbReference type="EMBL" id="RJVQ01000006">
    <property type="protein sequence ID" value="RQW62422.1"/>
    <property type="molecule type" value="Genomic_DNA"/>
</dbReference>
<dbReference type="InterPro" id="IPR021732">
    <property type="entry name" value="DUF3301"/>
</dbReference>
<reference evidence="1 2" key="1">
    <citation type="submission" date="2018-11" db="EMBL/GenBank/DDBJ databases">
        <title>Vibrio LJC006 sp. nov., isolated from seawater during the bloom of the enteromorpha.</title>
        <authorList>
            <person name="Liang J."/>
        </authorList>
    </citation>
    <scope>NUCLEOTIDE SEQUENCE [LARGE SCALE GENOMIC DNA]</scope>
    <source>
        <strain evidence="1 2">LJC006</strain>
    </source>
</reference>
<dbReference type="Proteomes" id="UP000281112">
    <property type="component" value="Unassembled WGS sequence"/>
</dbReference>
<comment type="caution">
    <text evidence="1">The sequence shown here is derived from an EMBL/GenBank/DDBJ whole genome shotgun (WGS) entry which is preliminary data.</text>
</comment>
<organism evidence="1 2">
    <name type="scientific">Vibrio viridaestus</name>
    <dbReference type="NCBI Taxonomy" id="2487322"/>
    <lineage>
        <taxon>Bacteria</taxon>
        <taxon>Pseudomonadati</taxon>
        <taxon>Pseudomonadota</taxon>
        <taxon>Gammaproteobacteria</taxon>
        <taxon>Vibrionales</taxon>
        <taxon>Vibrionaceae</taxon>
        <taxon>Vibrio</taxon>
    </lineage>
</organism>
<accession>A0A3N9TZM6</accession>
<sequence>MTALIWILLLSLFCYLFWQQSKQNEVARRQIGIKCESLGLQVISVARAGHRFKRGDQWFWHTRYQFEFSSTGDDCYTGYLDMVGFRAQSFWIPPHRM</sequence>
<dbReference type="Pfam" id="PF11743">
    <property type="entry name" value="DUF3301"/>
    <property type="match status" value="1"/>
</dbReference>
<dbReference type="OrthoDB" id="5959530at2"/>
<dbReference type="RefSeq" id="WP_124937962.1">
    <property type="nucleotide sequence ID" value="NZ_RJVQ01000006.1"/>
</dbReference>
<evidence type="ECO:0000313" key="2">
    <source>
        <dbReference type="Proteomes" id="UP000281112"/>
    </source>
</evidence>
<proteinExistence type="predicted"/>